<organism evidence="3 4">
    <name type="scientific">Nocardia tenerifensis</name>
    <dbReference type="NCBI Taxonomy" id="228006"/>
    <lineage>
        <taxon>Bacteria</taxon>
        <taxon>Bacillati</taxon>
        <taxon>Actinomycetota</taxon>
        <taxon>Actinomycetes</taxon>
        <taxon>Mycobacteriales</taxon>
        <taxon>Nocardiaceae</taxon>
        <taxon>Nocardia</taxon>
    </lineage>
</organism>
<dbReference type="Proteomes" id="UP000247569">
    <property type="component" value="Unassembled WGS sequence"/>
</dbReference>
<reference evidence="3 4" key="1">
    <citation type="submission" date="2018-05" db="EMBL/GenBank/DDBJ databases">
        <title>Genomic Encyclopedia of Type Strains, Phase IV (KMG-IV): sequencing the most valuable type-strain genomes for metagenomic binning, comparative biology and taxonomic classification.</title>
        <authorList>
            <person name="Goeker M."/>
        </authorList>
    </citation>
    <scope>NUCLEOTIDE SEQUENCE [LARGE SCALE GENOMIC DNA]</scope>
    <source>
        <strain evidence="3 4">DSM 44704</strain>
    </source>
</reference>
<keyword evidence="2" id="KW-0812">Transmembrane</keyword>
<evidence type="ECO:0000256" key="2">
    <source>
        <dbReference type="SAM" id="Phobius"/>
    </source>
</evidence>
<proteinExistence type="predicted"/>
<feature type="transmembrane region" description="Helical" evidence="2">
    <location>
        <begin position="56"/>
        <end position="80"/>
    </location>
</feature>
<sequence>MSTQLVALSRDLQAFRQRVDDSQRNVRELAQSADAAAREAAHSAVSSLRDRSRVEAFTDLSIALVGILVTAAGITVGMIADGRFSWLPL</sequence>
<evidence type="ECO:0000256" key="1">
    <source>
        <dbReference type="SAM" id="Coils"/>
    </source>
</evidence>
<protein>
    <submittedName>
        <fullName evidence="3">Uncharacterized protein</fullName>
    </submittedName>
</protein>
<feature type="coiled-coil region" evidence="1">
    <location>
        <begin position="5"/>
        <end position="39"/>
    </location>
</feature>
<dbReference type="EMBL" id="QJKF01000003">
    <property type="protein sequence ID" value="PXX66909.1"/>
    <property type="molecule type" value="Genomic_DNA"/>
</dbReference>
<comment type="caution">
    <text evidence="3">The sequence shown here is derived from an EMBL/GenBank/DDBJ whole genome shotgun (WGS) entry which is preliminary data.</text>
</comment>
<accession>A0A318K5J0</accession>
<keyword evidence="2" id="KW-1133">Transmembrane helix</keyword>
<keyword evidence="4" id="KW-1185">Reference proteome</keyword>
<gene>
    <name evidence="3" type="ORF">DFR70_103664</name>
</gene>
<evidence type="ECO:0000313" key="4">
    <source>
        <dbReference type="Proteomes" id="UP000247569"/>
    </source>
</evidence>
<name>A0A318K5J0_9NOCA</name>
<keyword evidence="1" id="KW-0175">Coiled coil</keyword>
<evidence type="ECO:0000313" key="3">
    <source>
        <dbReference type="EMBL" id="PXX66909.1"/>
    </source>
</evidence>
<keyword evidence="2" id="KW-0472">Membrane</keyword>
<dbReference type="AlphaFoldDB" id="A0A318K5J0"/>